<dbReference type="InterPro" id="IPR020568">
    <property type="entry name" value="Ribosomal_Su5_D2-typ_SF"/>
</dbReference>
<protein>
    <submittedName>
        <fullName evidence="4">4-diphosphocytidyl-2-C-methyl-D-erythritol kinase</fullName>
    </submittedName>
</protein>
<sequence length="82" mass="8974">MSNNGGFLKLRPARTAMPPVGVEGAGWSAWPAPAKLNLNLRIVGRRADGYHLLQTVFRLLDWGDTVYLRARGDGRIVRVSGS</sequence>
<evidence type="ECO:0000256" key="1">
    <source>
        <dbReference type="ARBA" id="ARBA00022741"/>
    </source>
</evidence>
<dbReference type="Gene3D" id="3.30.230.10">
    <property type="match status" value="1"/>
</dbReference>
<dbReference type="PANTHER" id="PTHR43527">
    <property type="entry name" value="4-DIPHOSPHOCYTIDYL-2-C-METHYL-D-ERYTHRITOL KINASE, CHLOROPLASTIC"/>
    <property type="match status" value="1"/>
</dbReference>
<feature type="non-terminal residue" evidence="4">
    <location>
        <position position="82"/>
    </location>
</feature>
<gene>
    <name evidence="4" type="ORF">B2A_05838</name>
</gene>
<dbReference type="GO" id="GO:0005524">
    <property type="term" value="F:ATP binding"/>
    <property type="evidence" value="ECO:0007669"/>
    <property type="project" value="UniProtKB-KW"/>
</dbReference>
<dbReference type="SUPFAM" id="SSF54211">
    <property type="entry name" value="Ribosomal protein S5 domain 2-like"/>
    <property type="match status" value="1"/>
</dbReference>
<keyword evidence="2 4" id="KW-0418">Kinase</keyword>
<reference evidence="4" key="2">
    <citation type="journal article" date="2014" name="ISME J.">
        <title>Microbial stratification in low pH oxic and suboxic macroscopic growths along an acid mine drainage.</title>
        <authorList>
            <person name="Mendez-Garcia C."/>
            <person name="Mesa V."/>
            <person name="Sprenger R.R."/>
            <person name="Richter M."/>
            <person name="Diez M.S."/>
            <person name="Solano J."/>
            <person name="Bargiela R."/>
            <person name="Golyshina O.V."/>
            <person name="Manteca A."/>
            <person name="Ramos J.L."/>
            <person name="Gallego J.R."/>
            <person name="Llorente I."/>
            <person name="Martins Dos Santos V.A."/>
            <person name="Jensen O.N."/>
            <person name="Pelaez A.I."/>
            <person name="Sanchez J."/>
            <person name="Ferrer M."/>
        </authorList>
    </citation>
    <scope>NUCLEOTIDE SEQUENCE</scope>
</reference>
<proteinExistence type="predicted"/>
<keyword evidence="2 4" id="KW-0808">Transferase</keyword>
<organism evidence="4">
    <name type="scientific">mine drainage metagenome</name>
    <dbReference type="NCBI Taxonomy" id="410659"/>
    <lineage>
        <taxon>unclassified sequences</taxon>
        <taxon>metagenomes</taxon>
        <taxon>ecological metagenomes</taxon>
    </lineage>
</organism>
<evidence type="ECO:0000256" key="3">
    <source>
        <dbReference type="ARBA" id="ARBA00022840"/>
    </source>
</evidence>
<dbReference type="GO" id="GO:0050515">
    <property type="term" value="F:4-(cytidine 5'-diphospho)-2-C-methyl-D-erythritol kinase activity"/>
    <property type="evidence" value="ECO:0007669"/>
    <property type="project" value="TreeGrafter"/>
</dbReference>
<dbReference type="AlphaFoldDB" id="T1ADN5"/>
<accession>T1ADN5</accession>
<keyword evidence="1" id="KW-0547">Nucleotide-binding</keyword>
<keyword evidence="3" id="KW-0067">ATP-binding</keyword>
<comment type="caution">
    <text evidence="4">The sequence shown here is derived from an EMBL/GenBank/DDBJ whole genome shotgun (WGS) entry which is preliminary data.</text>
</comment>
<reference evidence="4" key="1">
    <citation type="submission" date="2013-08" db="EMBL/GenBank/DDBJ databases">
        <authorList>
            <person name="Mendez C."/>
            <person name="Richter M."/>
            <person name="Ferrer M."/>
            <person name="Sanchez J."/>
        </authorList>
    </citation>
    <scope>NUCLEOTIDE SEQUENCE</scope>
</reference>
<dbReference type="PANTHER" id="PTHR43527:SF2">
    <property type="entry name" value="4-DIPHOSPHOCYTIDYL-2-C-METHYL-D-ERYTHRITOL KINASE, CHLOROPLASTIC"/>
    <property type="match status" value="1"/>
</dbReference>
<evidence type="ECO:0000313" key="4">
    <source>
        <dbReference type="EMBL" id="EQD55227.1"/>
    </source>
</evidence>
<dbReference type="EMBL" id="AUZZ01004074">
    <property type="protein sequence ID" value="EQD55227.1"/>
    <property type="molecule type" value="Genomic_DNA"/>
</dbReference>
<evidence type="ECO:0000256" key="2">
    <source>
        <dbReference type="ARBA" id="ARBA00022777"/>
    </source>
</evidence>
<name>T1ADN5_9ZZZZ</name>
<dbReference type="InterPro" id="IPR014721">
    <property type="entry name" value="Ribsml_uS5_D2-typ_fold_subgr"/>
</dbReference>